<dbReference type="GO" id="GO:0003723">
    <property type="term" value="F:RNA binding"/>
    <property type="evidence" value="ECO:0007669"/>
    <property type="project" value="UniProtKB-UniRule"/>
</dbReference>
<evidence type="ECO:0000256" key="4">
    <source>
        <dbReference type="ARBA" id="ARBA00007812"/>
    </source>
</evidence>
<dbReference type="Pfam" id="PF02926">
    <property type="entry name" value="THUMP"/>
    <property type="match status" value="1"/>
</dbReference>
<keyword evidence="7" id="KW-0479">Metal-binding</keyword>
<keyword evidence="9" id="KW-0460">Magnesium</keyword>
<sequence length="909" mass="99711">MVDLRAESLKSPVDIAEYLFTRLKQIGIQSIHGLPGDYNLVALDYVPKLGLQWVGNCNELNAGYAADGYARVKGISAIVTTFGVGELSAINAIAGSYSERVPVVHIVGTPSTTSQKDGMLLHHTLGNGNFNVFSDMFKEISCAMAKIDDPNSAAALIDHTLRECWIRSQPVYIALPTDMTQKKVEGERLKTPIDLSLPPNDADKEDYVVDVVLRYLEAAKNPIILVDACAIRHRVVEEVHGLIEKTGLPVFATPMGKGAVDESYENYGGVYAGSGSQPDVIERVESSDLILTIGAIKSDFNTAGFSYKTSQLNTIDFHSTTVVVRYSEYPGVHMRGVLQKIIKKIDLQKLSAVAGPKMENKVAINEDGTDTITQKWFWPRAGEFLKENDIIITETGTANFGIWETKFPKGVSALSQVLWGSIGYSVGACQGAALAARDAGSDRRTILFVGDGSFQLTAQEVSTMIRLGLKPIIFVICNDGYTIERFIHGWDAEYNDIATWNNKDLVPAFGGKEGKYRLHQIKTKDQVNELFTNEEFNAAEYLQFVELYIPREDAPRALVLTAEASAKRNAKQMGDSNNKRKERSEGGGKSGGRDARDWHGDNRGGKRAKGGSNGKWQTPHQQTKMASKSGGRIEPGDQGIWATCVKGKEGKATEELRSLLEESADKYYGISVSSGNKNNEEAEEDATESVDDIEASIRKEVAAHKDPAEKLFSAVYLDIQCVLFFKTRSPIDPADLVHRLCEDAASGGIRKLRFVNRLTPMTIIGKATEKGVEEVGQAVLSSHFRLAGEPTKSEKAAAYSYAIRPTIRNHSTLKRDTVVKQVASLVDDNHKVNLTKPEKVIIIEIYQTICGMSVVGDDWEKLKRYNLYELQSPSTKPKSGGPADAKIKATPESVNKDETRALLDNSNGN</sequence>
<dbReference type="SUPFAM" id="SSF52467">
    <property type="entry name" value="DHS-like NAD/FAD-binding domain"/>
    <property type="match status" value="1"/>
</dbReference>
<dbReference type="CDD" id="cd07038">
    <property type="entry name" value="TPP_PYR_PDC_IPDC_like"/>
    <property type="match status" value="1"/>
</dbReference>
<dbReference type="SUPFAM" id="SSF52518">
    <property type="entry name" value="Thiamin diphosphate-binding fold (THDP-binding)"/>
    <property type="match status" value="2"/>
</dbReference>
<feature type="region of interest" description="Disordered" evidence="15">
    <location>
        <begin position="567"/>
        <end position="638"/>
    </location>
</feature>
<keyword evidence="8" id="KW-0210">Decarboxylase</keyword>
<reference evidence="17 18" key="1">
    <citation type="submission" date="2018-06" db="EMBL/GenBank/DDBJ databases">
        <title>Genome Sequence of the Brown Rot Fungal Pathogen Monilinia fructigena.</title>
        <authorList>
            <person name="Landi L."/>
            <person name="De Miccolis Angelini R.M."/>
            <person name="Pollastro S."/>
            <person name="Abate D."/>
            <person name="Faretra F."/>
            <person name="Romanazzi G."/>
        </authorList>
    </citation>
    <scope>NUCLEOTIDE SEQUENCE [LARGE SCALE GENOMIC DNA]</scope>
    <source>
        <strain evidence="17 18">Mfrg269</strain>
    </source>
</reference>
<dbReference type="FunFam" id="3.40.50.970:FF:000024">
    <property type="entry name" value="Pyruvate decarboxylase isozyme"/>
    <property type="match status" value="1"/>
</dbReference>
<comment type="cofactor">
    <cofactor evidence="3">
        <name>thiamine diphosphate</name>
        <dbReference type="ChEBI" id="CHEBI:58937"/>
    </cofactor>
</comment>
<feature type="compositionally biased region" description="Acidic residues" evidence="15">
    <location>
        <begin position="681"/>
        <end position="690"/>
    </location>
</feature>
<evidence type="ECO:0000256" key="10">
    <source>
        <dbReference type="ARBA" id="ARBA00023052"/>
    </source>
</evidence>
<keyword evidence="18" id="KW-1185">Reference proteome</keyword>
<proteinExistence type="inferred from homology"/>
<evidence type="ECO:0000256" key="1">
    <source>
        <dbReference type="ARBA" id="ARBA00001041"/>
    </source>
</evidence>
<keyword evidence="10 14" id="KW-0786">Thiamine pyrophosphate</keyword>
<comment type="catalytic activity">
    <reaction evidence="12">
        <text>pyruvate + H(+) = acetaldehyde + CO2</text>
        <dbReference type="Rhea" id="RHEA:45484"/>
        <dbReference type="ChEBI" id="CHEBI:15343"/>
        <dbReference type="ChEBI" id="CHEBI:15361"/>
        <dbReference type="ChEBI" id="CHEBI:15378"/>
        <dbReference type="ChEBI" id="CHEBI:16526"/>
    </reaction>
</comment>
<dbReference type="Pfam" id="PF00205">
    <property type="entry name" value="TPP_enzyme_M"/>
    <property type="match status" value="1"/>
</dbReference>
<feature type="region of interest" description="Disordered" evidence="15">
    <location>
        <begin position="671"/>
        <end position="690"/>
    </location>
</feature>
<dbReference type="Proteomes" id="UP000249056">
    <property type="component" value="Unassembled WGS sequence"/>
</dbReference>
<feature type="compositionally biased region" description="Basic and acidic residues" evidence="15">
    <location>
        <begin position="577"/>
        <end position="604"/>
    </location>
</feature>
<dbReference type="InterPro" id="IPR012000">
    <property type="entry name" value="Thiamin_PyroP_enz_cen_dom"/>
</dbReference>
<evidence type="ECO:0000256" key="13">
    <source>
        <dbReference type="PROSITE-ProRule" id="PRU00529"/>
    </source>
</evidence>
<feature type="region of interest" description="Disordered" evidence="15">
    <location>
        <begin position="871"/>
        <end position="909"/>
    </location>
</feature>
<dbReference type="PROSITE" id="PS51165">
    <property type="entry name" value="THUMP"/>
    <property type="match status" value="1"/>
</dbReference>
<dbReference type="Pfam" id="PF02775">
    <property type="entry name" value="TPP_enzyme_C"/>
    <property type="match status" value="1"/>
</dbReference>
<evidence type="ECO:0000256" key="14">
    <source>
        <dbReference type="RuleBase" id="RU362132"/>
    </source>
</evidence>
<dbReference type="CDD" id="cd02005">
    <property type="entry name" value="TPP_PDC_IPDC"/>
    <property type="match status" value="1"/>
</dbReference>
<dbReference type="FunFam" id="3.30.2300.10:FF:000001">
    <property type="entry name" value="THUMP domain-containing protein 1"/>
    <property type="match status" value="1"/>
</dbReference>
<name>A0A395IP75_9HELO</name>
<dbReference type="InterPro" id="IPR029035">
    <property type="entry name" value="DHS-like_NAD/FAD-binding_dom"/>
</dbReference>
<dbReference type="InterPro" id="IPR047214">
    <property type="entry name" value="TPP_PDC_IPDC"/>
</dbReference>
<dbReference type="Gene3D" id="3.40.50.970">
    <property type="match status" value="2"/>
</dbReference>
<dbReference type="CDD" id="cd11717">
    <property type="entry name" value="THUMP_THUMPD1_like"/>
    <property type="match status" value="1"/>
</dbReference>
<evidence type="ECO:0000256" key="15">
    <source>
        <dbReference type="SAM" id="MobiDB-lite"/>
    </source>
</evidence>
<dbReference type="InterPro" id="IPR047213">
    <property type="entry name" value="TPP_PYR_PDC_IPDC-like"/>
</dbReference>
<dbReference type="Gene3D" id="3.40.50.1220">
    <property type="entry name" value="TPP-binding domain"/>
    <property type="match status" value="1"/>
</dbReference>
<dbReference type="EMBL" id="QKRW01000027">
    <property type="protein sequence ID" value="RAL61941.1"/>
    <property type="molecule type" value="Genomic_DNA"/>
</dbReference>
<dbReference type="InterPro" id="IPR012110">
    <property type="entry name" value="PDC/IPDC-like"/>
</dbReference>
<feature type="compositionally biased region" description="Polar residues" evidence="15">
    <location>
        <begin position="614"/>
        <end position="626"/>
    </location>
</feature>
<dbReference type="PANTHER" id="PTHR43452">
    <property type="entry name" value="PYRUVATE DECARBOXYLASE"/>
    <property type="match status" value="1"/>
</dbReference>
<gene>
    <name evidence="17" type="ORF">DID88_002430</name>
</gene>
<comment type="catalytic activity">
    <reaction evidence="1">
        <text>a 2-oxocarboxylate + H(+) = an aldehyde + CO2</text>
        <dbReference type="Rhea" id="RHEA:11628"/>
        <dbReference type="ChEBI" id="CHEBI:15378"/>
        <dbReference type="ChEBI" id="CHEBI:16526"/>
        <dbReference type="ChEBI" id="CHEBI:17478"/>
        <dbReference type="ChEBI" id="CHEBI:35179"/>
        <dbReference type="EC" id="4.1.1.1"/>
    </reaction>
</comment>
<dbReference type="GO" id="GO:0000949">
    <property type="term" value="P:aromatic amino acid family catabolic process to alcohol via Ehrlich pathway"/>
    <property type="evidence" value="ECO:0007669"/>
    <property type="project" value="TreeGrafter"/>
</dbReference>
<evidence type="ECO:0000256" key="9">
    <source>
        <dbReference type="ARBA" id="ARBA00022842"/>
    </source>
</evidence>
<evidence type="ECO:0000256" key="11">
    <source>
        <dbReference type="ARBA" id="ARBA00023239"/>
    </source>
</evidence>
<dbReference type="GO" id="GO:0030976">
    <property type="term" value="F:thiamine pyrophosphate binding"/>
    <property type="evidence" value="ECO:0007669"/>
    <property type="project" value="InterPro"/>
</dbReference>
<dbReference type="InterPro" id="IPR004114">
    <property type="entry name" value="THUMP_dom"/>
</dbReference>
<keyword evidence="13" id="KW-0694">RNA-binding</keyword>
<evidence type="ECO:0000256" key="5">
    <source>
        <dbReference type="ARBA" id="ARBA00013202"/>
    </source>
</evidence>
<comment type="caution">
    <text evidence="17">The sequence shown here is derived from an EMBL/GenBank/DDBJ whole genome shotgun (WGS) entry which is preliminary data.</text>
</comment>
<keyword evidence="11" id="KW-0456">Lyase</keyword>
<dbReference type="Gene3D" id="3.30.2300.10">
    <property type="entry name" value="THUMP superfamily"/>
    <property type="match status" value="1"/>
</dbReference>
<feature type="compositionally biased region" description="Basic and acidic residues" evidence="15">
    <location>
        <begin position="885"/>
        <end position="901"/>
    </location>
</feature>
<protein>
    <recommendedName>
        <fullName evidence="6">Pyruvate decarboxylase</fullName>
        <ecNumber evidence="5">4.1.1.1</ecNumber>
    </recommendedName>
</protein>
<dbReference type="Pfam" id="PF02776">
    <property type="entry name" value="TPP_enzyme_N"/>
    <property type="match status" value="1"/>
</dbReference>
<dbReference type="GO" id="GO:0006400">
    <property type="term" value="P:tRNA modification"/>
    <property type="evidence" value="ECO:0007669"/>
    <property type="project" value="InterPro"/>
</dbReference>
<dbReference type="AlphaFoldDB" id="A0A395IP75"/>
<dbReference type="InterPro" id="IPR029061">
    <property type="entry name" value="THDP-binding"/>
</dbReference>
<dbReference type="InterPro" id="IPR040183">
    <property type="entry name" value="THUMPD1-like"/>
</dbReference>
<dbReference type="FunFam" id="3.40.50.1220:FF:000025">
    <property type="entry name" value="Pyruvate decarboxylase"/>
    <property type="match status" value="1"/>
</dbReference>
<evidence type="ECO:0000313" key="18">
    <source>
        <dbReference type="Proteomes" id="UP000249056"/>
    </source>
</evidence>
<comment type="cofactor">
    <cofactor evidence="2">
        <name>Mg(2+)</name>
        <dbReference type="ChEBI" id="CHEBI:18420"/>
    </cofactor>
</comment>
<comment type="similarity">
    <text evidence="4 14">Belongs to the TPP enzyme family.</text>
</comment>
<dbReference type="GO" id="GO:0004737">
    <property type="term" value="F:pyruvate decarboxylase activity"/>
    <property type="evidence" value="ECO:0007669"/>
    <property type="project" value="UniProtKB-EC"/>
</dbReference>
<evidence type="ECO:0000256" key="3">
    <source>
        <dbReference type="ARBA" id="ARBA00001964"/>
    </source>
</evidence>
<dbReference type="GO" id="GO:0005634">
    <property type="term" value="C:nucleus"/>
    <property type="evidence" value="ECO:0007669"/>
    <property type="project" value="TreeGrafter"/>
</dbReference>
<evidence type="ECO:0000256" key="6">
    <source>
        <dbReference type="ARBA" id="ARBA00014422"/>
    </source>
</evidence>
<dbReference type="SUPFAM" id="SSF143437">
    <property type="entry name" value="THUMP domain-like"/>
    <property type="match status" value="1"/>
</dbReference>
<dbReference type="GO" id="GO:0005829">
    <property type="term" value="C:cytosol"/>
    <property type="evidence" value="ECO:0007669"/>
    <property type="project" value="TreeGrafter"/>
</dbReference>
<dbReference type="OrthoDB" id="3970464at2759"/>
<evidence type="ECO:0000313" key="17">
    <source>
        <dbReference type="EMBL" id="RAL61941.1"/>
    </source>
</evidence>
<accession>A0A395IP75</accession>
<dbReference type="EC" id="4.1.1.1" evidence="5"/>
<organism evidence="17 18">
    <name type="scientific">Monilinia fructigena</name>
    <dbReference type="NCBI Taxonomy" id="38457"/>
    <lineage>
        <taxon>Eukaryota</taxon>
        <taxon>Fungi</taxon>
        <taxon>Dikarya</taxon>
        <taxon>Ascomycota</taxon>
        <taxon>Pezizomycotina</taxon>
        <taxon>Leotiomycetes</taxon>
        <taxon>Helotiales</taxon>
        <taxon>Sclerotiniaceae</taxon>
        <taxon>Monilinia</taxon>
    </lineage>
</organism>
<evidence type="ECO:0000256" key="2">
    <source>
        <dbReference type="ARBA" id="ARBA00001946"/>
    </source>
</evidence>
<evidence type="ECO:0000259" key="16">
    <source>
        <dbReference type="PROSITE" id="PS51165"/>
    </source>
</evidence>
<evidence type="ECO:0000256" key="8">
    <source>
        <dbReference type="ARBA" id="ARBA00022793"/>
    </source>
</evidence>
<dbReference type="PANTHER" id="PTHR43452:SF30">
    <property type="entry name" value="PYRUVATE DECARBOXYLASE ISOZYME 1-RELATED"/>
    <property type="match status" value="1"/>
</dbReference>
<dbReference type="InterPro" id="IPR012001">
    <property type="entry name" value="Thiamin_PyroP_enz_TPP-bd_dom"/>
</dbReference>
<evidence type="ECO:0000256" key="12">
    <source>
        <dbReference type="ARBA" id="ARBA00048578"/>
    </source>
</evidence>
<dbReference type="GO" id="GO:0000287">
    <property type="term" value="F:magnesium ion binding"/>
    <property type="evidence" value="ECO:0007669"/>
    <property type="project" value="InterPro"/>
</dbReference>
<dbReference type="InterPro" id="IPR011766">
    <property type="entry name" value="TPP_enzyme_TPP-bd"/>
</dbReference>
<dbReference type="FunFam" id="3.40.50.970:FF:000019">
    <property type="entry name" value="Pyruvate decarboxylase isozyme"/>
    <property type="match status" value="1"/>
</dbReference>
<evidence type="ECO:0000256" key="7">
    <source>
        <dbReference type="ARBA" id="ARBA00022723"/>
    </source>
</evidence>
<feature type="domain" description="THUMP" evidence="16">
    <location>
        <begin position="743"/>
        <end position="856"/>
    </location>
</feature>